<feature type="domain" description="Extradiol ring-cleavage dioxygenase class III enzyme subunit B" evidence="2">
    <location>
        <begin position="26"/>
        <end position="304"/>
    </location>
</feature>
<comment type="caution">
    <text evidence="3">The sequence shown here is derived from an EMBL/GenBank/DDBJ whole genome shotgun (WGS) entry which is preliminary data.</text>
</comment>
<dbReference type="Proteomes" id="UP001347796">
    <property type="component" value="Unassembled WGS sequence"/>
</dbReference>
<proteinExistence type="predicted"/>
<organism evidence="3 4">
    <name type="scientific">Patella caerulea</name>
    <name type="common">Rayed Mediterranean limpet</name>
    <dbReference type="NCBI Taxonomy" id="87958"/>
    <lineage>
        <taxon>Eukaryota</taxon>
        <taxon>Metazoa</taxon>
        <taxon>Spiralia</taxon>
        <taxon>Lophotrochozoa</taxon>
        <taxon>Mollusca</taxon>
        <taxon>Gastropoda</taxon>
        <taxon>Patellogastropoda</taxon>
        <taxon>Patelloidea</taxon>
        <taxon>Patellidae</taxon>
        <taxon>Patella</taxon>
    </lineage>
</organism>
<evidence type="ECO:0000313" key="3">
    <source>
        <dbReference type="EMBL" id="KAK6179912.1"/>
    </source>
</evidence>
<reference evidence="3 4" key="1">
    <citation type="submission" date="2024-01" db="EMBL/GenBank/DDBJ databases">
        <title>The genome of the rayed Mediterranean limpet Patella caerulea (Linnaeus, 1758).</title>
        <authorList>
            <person name="Anh-Thu Weber A."/>
            <person name="Halstead-Nussloch G."/>
        </authorList>
    </citation>
    <scope>NUCLEOTIDE SEQUENCE [LARGE SCALE GENOMIC DNA]</scope>
    <source>
        <strain evidence="3">AATW-2023a</strain>
        <tissue evidence="3">Whole specimen</tissue>
    </source>
</reference>
<dbReference type="AlphaFoldDB" id="A0AAN8JL76"/>
<dbReference type="EMBL" id="JAZGQO010000008">
    <property type="protein sequence ID" value="KAK6179912.1"/>
    <property type="molecule type" value="Genomic_DNA"/>
</dbReference>
<gene>
    <name evidence="3" type="ORF">SNE40_012161</name>
</gene>
<dbReference type="Pfam" id="PF02900">
    <property type="entry name" value="LigB"/>
    <property type="match status" value="1"/>
</dbReference>
<evidence type="ECO:0000259" key="2">
    <source>
        <dbReference type="Pfam" id="PF02900"/>
    </source>
</evidence>
<dbReference type="GO" id="GO:0008198">
    <property type="term" value="F:ferrous iron binding"/>
    <property type="evidence" value="ECO:0007669"/>
    <property type="project" value="InterPro"/>
</dbReference>
<keyword evidence="4" id="KW-1185">Reference proteome</keyword>
<feature type="signal peptide" evidence="1">
    <location>
        <begin position="1"/>
        <end position="21"/>
    </location>
</feature>
<dbReference type="Gene3D" id="3.40.830.10">
    <property type="entry name" value="LigB-like"/>
    <property type="match status" value="1"/>
</dbReference>
<dbReference type="SUPFAM" id="SSF53213">
    <property type="entry name" value="LigB-like"/>
    <property type="match status" value="1"/>
</dbReference>
<dbReference type="InterPro" id="IPR004183">
    <property type="entry name" value="Xdiol_dOase_suB"/>
</dbReference>
<evidence type="ECO:0000256" key="1">
    <source>
        <dbReference type="SAM" id="SignalP"/>
    </source>
</evidence>
<evidence type="ECO:0000313" key="4">
    <source>
        <dbReference type="Proteomes" id="UP001347796"/>
    </source>
</evidence>
<keyword evidence="1" id="KW-0732">Signal</keyword>
<sequence>MKSAEVSILVTLTIAIDFVMGELKGAFVMPHGGIALDPSKFHTTNKTALEEAWKIHTACAQIGRIVTELQPDLILLSTPHGISDMNNFLLYLNPKMEGYANTDNTGPPPYVSVSVNSDVNVSRDLVQHFGSKRNVSGLSAYGPPEESTEPFPLRWGEVIPLHFMPNLNQTKVVILSQPSRRYNDDMPTMIPELLKLGSDIGKYFKSEKKTAVVIISADLAHTHSKDGPYGYSNAAQPFDDACGKWVENLDEQSLTKEAASYVIKAKSCGYTGLVMLQGLLSASSDGITSWQSQLYANYHPSYYGMMVASFLRK</sequence>
<accession>A0AAN8JL76</accession>
<dbReference type="GO" id="GO:0016702">
    <property type="term" value="F:oxidoreductase activity, acting on single donors with incorporation of molecular oxygen, incorporation of two atoms of oxygen"/>
    <property type="evidence" value="ECO:0007669"/>
    <property type="project" value="UniProtKB-ARBA"/>
</dbReference>
<protein>
    <recommendedName>
        <fullName evidence="2">Extradiol ring-cleavage dioxygenase class III enzyme subunit B domain-containing protein</fullName>
    </recommendedName>
</protein>
<feature type="chain" id="PRO_5043005071" description="Extradiol ring-cleavage dioxygenase class III enzyme subunit B domain-containing protein" evidence="1">
    <location>
        <begin position="22"/>
        <end position="313"/>
    </location>
</feature>
<name>A0AAN8JL76_PATCE</name>